<feature type="domain" description="LysM" evidence="1">
    <location>
        <begin position="469"/>
        <end position="513"/>
    </location>
</feature>
<evidence type="ECO:0000313" key="3">
    <source>
        <dbReference type="Proteomes" id="UP000798488"/>
    </source>
</evidence>
<comment type="caution">
    <text evidence="2">The sequence shown here is derived from an EMBL/GenBank/DDBJ whole genome shotgun (WGS) entry which is preliminary data.</text>
</comment>
<reference evidence="2" key="1">
    <citation type="submission" date="2016-02" db="EMBL/GenBank/DDBJ databases">
        <title>Draft Genome Sequence of Sporotomaculum syntrophicum Strain FB, a Syntrophic Benzoate Degrader.</title>
        <authorList>
            <person name="Nobu M.K."/>
            <person name="Narihiro T."/>
            <person name="Qiu Y.-L."/>
            <person name="Ohashi A."/>
            <person name="Liu W.-T."/>
            <person name="Yuji S."/>
        </authorList>
    </citation>
    <scope>NUCLEOTIDE SEQUENCE</scope>
    <source>
        <strain evidence="2">FB</strain>
    </source>
</reference>
<dbReference type="OrthoDB" id="9779340at2"/>
<evidence type="ECO:0000313" key="2">
    <source>
        <dbReference type="EMBL" id="KAF1085852.1"/>
    </source>
</evidence>
<dbReference type="InterPro" id="IPR018392">
    <property type="entry name" value="LysM"/>
</dbReference>
<dbReference type="Gene3D" id="3.10.350.10">
    <property type="entry name" value="LysM domain"/>
    <property type="match status" value="1"/>
</dbReference>
<dbReference type="EMBL" id="LSRS01000002">
    <property type="protein sequence ID" value="KAF1085852.1"/>
    <property type="molecule type" value="Genomic_DNA"/>
</dbReference>
<protein>
    <submittedName>
        <fullName evidence="2">LysM domain protein</fullName>
    </submittedName>
</protein>
<dbReference type="InterPro" id="IPR024300">
    <property type="entry name" value="SipL_SPOCS_dom"/>
</dbReference>
<dbReference type="Pfam" id="PF01476">
    <property type="entry name" value="LysM"/>
    <property type="match status" value="1"/>
</dbReference>
<dbReference type="Pfam" id="PF12673">
    <property type="entry name" value="SipL"/>
    <property type="match status" value="3"/>
</dbReference>
<accession>A0A9D2WSK9</accession>
<dbReference type="AlphaFoldDB" id="A0A9D2WSK9"/>
<dbReference type="InterPro" id="IPR036779">
    <property type="entry name" value="LysM_dom_sf"/>
</dbReference>
<proteinExistence type="predicted"/>
<keyword evidence="3" id="KW-1185">Reference proteome</keyword>
<dbReference type="RefSeq" id="WP_161821016.1">
    <property type="nucleotide sequence ID" value="NZ_LSRS01000002.1"/>
</dbReference>
<gene>
    <name evidence="2" type="ORF">SPSYN_00581</name>
</gene>
<dbReference type="CDD" id="cd00118">
    <property type="entry name" value="LysM"/>
    <property type="match status" value="1"/>
</dbReference>
<dbReference type="Proteomes" id="UP000798488">
    <property type="component" value="Unassembled WGS sequence"/>
</dbReference>
<dbReference type="SUPFAM" id="SSF54106">
    <property type="entry name" value="LysM domain"/>
    <property type="match status" value="1"/>
</dbReference>
<name>A0A9D2WSK9_9FIRM</name>
<evidence type="ECO:0000259" key="1">
    <source>
        <dbReference type="PROSITE" id="PS51782"/>
    </source>
</evidence>
<organism evidence="2 3">
    <name type="scientific">Sporotomaculum syntrophicum</name>
    <dbReference type="NCBI Taxonomy" id="182264"/>
    <lineage>
        <taxon>Bacteria</taxon>
        <taxon>Bacillati</taxon>
        <taxon>Bacillota</taxon>
        <taxon>Clostridia</taxon>
        <taxon>Eubacteriales</taxon>
        <taxon>Desulfallaceae</taxon>
        <taxon>Sporotomaculum</taxon>
    </lineage>
</organism>
<dbReference type="SMART" id="SM00257">
    <property type="entry name" value="LysM"/>
    <property type="match status" value="1"/>
</dbReference>
<sequence>MVAAQTPVKETITVNQVVSENSQQTVVRGKFMIPDPKPDVEQIISTDKTASVKKTRLLPDKVVVEGILTLQIVYVAFEPDQSVHHMHGQVPFTAYVDLPGALPDMDVKVNVVVEDVKLNTSSRDVRQFDVIAVLDISAKVTETQEVEVLTQAPDNSNATYDVIHIDDVVGRESKQVIVSDEFDEPDEKPEPIKILDVDSTVEITDTRIVSDKVIVDGELTLQIMYVGAVPEQSVHNMHKTIKFTDFIEVPGADPEMDVVVDAIVEDCDVEIKGDPFFSANCVIKLEARVTEPREVRVVTECTGSTVKTVELNVEHVVGDDSAQVVVRETFETPDPKPCPEKVLNISIEEIKITEEKIIRDKVITKGYVDVKIVYVSAKPDQAVHAMHQRLNFRTFVEIKGALNGMDVDVKPMVEYINAEAADDCDVNVEAVIKIRVRVTETLRRSVCADLVEDEDEEEEEEECPVGEVIDYTIKSGETLFELARRYSTTVNRILAENPGINPKNLQVGQVIRIPCGAKG</sequence>
<dbReference type="PROSITE" id="PS51782">
    <property type="entry name" value="LYSM"/>
    <property type="match status" value="1"/>
</dbReference>